<keyword evidence="1 7" id="KW-0963">Cytoplasm</keyword>
<evidence type="ECO:0000256" key="1">
    <source>
        <dbReference type="ARBA" id="ARBA00022490"/>
    </source>
</evidence>
<evidence type="ECO:0000259" key="9">
    <source>
        <dbReference type="SMART" id="SM00650"/>
    </source>
</evidence>
<reference evidence="11" key="1">
    <citation type="submission" date="2017-09" db="EMBL/GenBank/DDBJ databases">
        <title>Depth-based differentiation of microbial function through sediment-hosted aquifers and enrichment of novel symbionts in the deep terrestrial subsurface.</title>
        <authorList>
            <person name="Probst A.J."/>
            <person name="Ladd B."/>
            <person name="Jarett J.K."/>
            <person name="Geller-Mcgrath D.E."/>
            <person name="Sieber C.M.K."/>
            <person name="Emerson J.B."/>
            <person name="Anantharaman K."/>
            <person name="Thomas B.C."/>
            <person name="Malmstrom R."/>
            <person name="Stieglmeier M."/>
            <person name="Klingl A."/>
            <person name="Woyke T."/>
            <person name="Ryan C.M."/>
            <person name="Banfield J.F."/>
        </authorList>
    </citation>
    <scope>NUCLEOTIDE SEQUENCE [LARGE SCALE GENOMIC DNA]</scope>
</reference>
<accession>A0A2M8ERN8</accession>
<dbReference type="SMART" id="SM00650">
    <property type="entry name" value="rADc"/>
    <property type="match status" value="1"/>
</dbReference>
<dbReference type="InterPro" id="IPR020598">
    <property type="entry name" value="rRNA_Ade_methylase_Trfase_N"/>
</dbReference>
<keyword evidence="5 7" id="KW-0949">S-adenosyl-L-methionine</keyword>
<keyword evidence="4 7" id="KW-0808">Transferase</keyword>
<dbReference type="InterPro" id="IPR029063">
    <property type="entry name" value="SAM-dependent_MTases_sf"/>
</dbReference>
<comment type="catalytic activity">
    <reaction evidence="7">
        <text>adenosine(1518)/adenosine(1519) in 16S rRNA + 4 S-adenosyl-L-methionine = N(6)-dimethyladenosine(1518)/N(6)-dimethyladenosine(1519) in 16S rRNA + 4 S-adenosyl-L-homocysteine + 4 H(+)</text>
        <dbReference type="Rhea" id="RHEA:19609"/>
        <dbReference type="Rhea" id="RHEA-COMP:10232"/>
        <dbReference type="Rhea" id="RHEA-COMP:10233"/>
        <dbReference type="ChEBI" id="CHEBI:15378"/>
        <dbReference type="ChEBI" id="CHEBI:57856"/>
        <dbReference type="ChEBI" id="CHEBI:59789"/>
        <dbReference type="ChEBI" id="CHEBI:74411"/>
        <dbReference type="ChEBI" id="CHEBI:74493"/>
        <dbReference type="EC" id="2.1.1.182"/>
    </reaction>
</comment>
<feature type="binding site" evidence="7 8">
    <location>
        <position position="58"/>
    </location>
    <ligand>
        <name>S-adenosyl-L-methionine</name>
        <dbReference type="ChEBI" id="CHEBI:59789"/>
    </ligand>
</feature>
<proteinExistence type="inferred from homology"/>
<evidence type="ECO:0000256" key="4">
    <source>
        <dbReference type="ARBA" id="ARBA00022679"/>
    </source>
</evidence>
<evidence type="ECO:0000256" key="5">
    <source>
        <dbReference type="ARBA" id="ARBA00022691"/>
    </source>
</evidence>
<dbReference type="Proteomes" id="UP000230228">
    <property type="component" value="Unassembled WGS sequence"/>
</dbReference>
<evidence type="ECO:0000256" key="8">
    <source>
        <dbReference type="PROSITE-ProRule" id="PRU01026"/>
    </source>
</evidence>
<keyword evidence="2 7" id="KW-0698">rRNA processing</keyword>
<dbReference type="SUPFAM" id="SSF53335">
    <property type="entry name" value="S-adenosyl-L-methionine-dependent methyltransferases"/>
    <property type="match status" value="1"/>
</dbReference>
<dbReference type="Gene3D" id="3.40.50.150">
    <property type="entry name" value="Vaccinia Virus protein VP39"/>
    <property type="match status" value="1"/>
</dbReference>
<dbReference type="GO" id="GO:0005829">
    <property type="term" value="C:cytosol"/>
    <property type="evidence" value="ECO:0007669"/>
    <property type="project" value="TreeGrafter"/>
</dbReference>
<comment type="subcellular location">
    <subcellularLocation>
        <location evidence="7">Cytoplasm</location>
    </subcellularLocation>
</comment>
<comment type="caution">
    <text evidence="10">The sequence shown here is derived from an EMBL/GenBank/DDBJ whole genome shotgun (WGS) entry which is preliminary data.</text>
</comment>
<dbReference type="GO" id="GO:0052908">
    <property type="term" value="F:16S rRNA (adenine(1518)-N(6)/adenine(1519)-N(6))-dimethyltransferase activity"/>
    <property type="evidence" value="ECO:0007669"/>
    <property type="project" value="UniProtKB-EC"/>
</dbReference>
<comment type="similarity">
    <text evidence="7">Belongs to the class I-like SAM-binding methyltransferase superfamily. rRNA adenine N(6)-methyltransferase family. RsmA subfamily.</text>
</comment>
<dbReference type="NCBIfam" id="TIGR00755">
    <property type="entry name" value="ksgA"/>
    <property type="match status" value="1"/>
</dbReference>
<evidence type="ECO:0000256" key="7">
    <source>
        <dbReference type="HAMAP-Rule" id="MF_00607"/>
    </source>
</evidence>
<sequence length="266" mass="30471">MNYKKYLGQNFLKNKNIAERIVEAANIKKNDVILEVGPGRGALTNFLIQKSGHVIAVEKDKNLADFLTDKFKRNRNLEIVHNDILKFKPQNFSLKHHKYKVVANIPYYITSRFLRQFLESEYQPSLMVLMIQKEVAERIIAKNKKESILSISVKIYGKPKIIIRVPAGNFTPKPKVDSAVIAIENISKDFFDPPAGGNKMDEKLFFRLLKLGFSHKRKMLKNNLGINAEVLQKCKIPPLARAEELSLEDWKFLYCATLPSLRGPTS</sequence>
<dbReference type="CDD" id="cd02440">
    <property type="entry name" value="AdoMet_MTases"/>
    <property type="match status" value="1"/>
</dbReference>
<dbReference type="InterPro" id="IPR023165">
    <property type="entry name" value="rRNA_Ade_diMease-like_C"/>
</dbReference>
<name>A0A2M8ERN8_9BACT</name>
<dbReference type="HAMAP" id="MF_00607">
    <property type="entry name" value="16SrRNA_methyltr_A"/>
    <property type="match status" value="1"/>
</dbReference>
<dbReference type="Gene3D" id="1.10.8.100">
    <property type="entry name" value="Ribosomal RNA adenine dimethylase-like, domain 2"/>
    <property type="match status" value="1"/>
</dbReference>
<gene>
    <name evidence="7 10" type="primary">rsmA</name>
    <name evidence="7" type="synonym">ksgA</name>
    <name evidence="10" type="ORF">CO056_00575</name>
</gene>
<evidence type="ECO:0000256" key="3">
    <source>
        <dbReference type="ARBA" id="ARBA00022603"/>
    </source>
</evidence>
<organism evidence="10 11">
    <name type="scientific">Candidatus Tagabacteria bacterium CG_4_9_14_0_2_um_filter_41_11</name>
    <dbReference type="NCBI Taxonomy" id="1975019"/>
    <lineage>
        <taxon>Bacteria</taxon>
        <taxon>Candidatus Tagaibacteriota</taxon>
    </lineage>
</organism>
<dbReference type="Pfam" id="PF00398">
    <property type="entry name" value="RrnaAD"/>
    <property type="match status" value="1"/>
</dbReference>
<keyword evidence="6 7" id="KW-0694">RNA-binding</keyword>
<evidence type="ECO:0000256" key="2">
    <source>
        <dbReference type="ARBA" id="ARBA00022552"/>
    </source>
</evidence>
<protein>
    <recommendedName>
        <fullName evidence="7">Ribosomal RNA small subunit methyltransferase A</fullName>
        <ecNumber evidence="7">2.1.1.182</ecNumber>
    </recommendedName>
    <alternativeName>
        <fullName evidence="7">16S rRNA (adenine(1518)-N(6)/adenine(1519)-N(6))-dimethyltransferase</fullName>
    </alternativeName>
    <alternativeName>
        <fullName evidence="7">16S rRNA dimethyladenosine transferase</fullName>
    </alternativeName>
    <alternativeName>
        <fullName evidence="7">16S rRNA dimethylase</fullName>
    </alternativeName>
    <alternativeName>
        <fullName evidence="7">S-adenosylmethionine-6-N', N'-adenosyl(rRNA) dimethyltransferase</fullName>
    </alternativeName>
</protein>
<feature type="binding site" evidence="7 8">
    <location>
        <position position="10"/>
    </location>
    <ligand>
        <name>S-adenosyl-L-methionine</name>
        <dbReference type="ChEBI" id="CHEBI:59789"/>
    </ligand>
</feature>
<dbReference type="EMBL" id="PFSH01000008">
    <property type="protein sequence ID" value="PJC25377.1"/>
    <property type="molecule type" value="Genomic_DNA"/>
</dbReference>
<feature type="binding site" evidence="7 8">
    <location>
        <position position="83"/>
    </location>
    <ligand>
        <name>S-adenosyl-L-methionine</name>
        <dbReference type="ChEBI" id="CHEBI:59789"/>
    </ligand>
</feature>
<dbReference type="PANTHER" id="PTHR11727:SF7">
    <property type="entry name" value="DIMETHYLADENOSINE TRANSFERASE-RELATED"/>
    <property type="match status" value="1"/>
</dbReference>
<dbReference type="PROSITE" id="PS01131">
    <property type="entry name" value="RRNA_A_DIMETH"/>
    <property type="match status" value="1"/>
</dbReference>
<dbReference type="EC" id="2.1.1.182" evidence="7"/>
<dbReference type="InterPro" id="IPR001737">
    <property type="entry name" value="KsgA/Erm"/>
</dbReference>
<comment type="function">
    <text evidence="7">Specifically dimethylates two adjacent adenosines (A1518 and A1519) in the loop of a conserved hairpin near the 3'-end of 16S rRNA in the 30S particle. May play a critical role in biogenesis of 30S subunits.</text>
</comment>
<evidence type="ECO:0000256" key="6">
    <source>
        <dbReference type="ARBA" id="ARBA00022884"/>
    </source>
</evidence>
<dbReference type="PROSITE" id="PS51689">
    <property type="entry name" value="SAM_RNA_A_N6_MT"/>
    <property type="match status" value="1"/>
</dbReference>
<dbReference type="PANTHER" id="PTHR11727">
    <property type="entry name" value="DIMETHYLADENOSINE TRANSFERASE"/>
    <property type="match status" value="1"/>
</dbReference>
<dbReference type="InterPro" id="IPR020596">
    <property type="entry name" value="rRNA_Ade_Mease_Trfase_CS"/>
</dbReference>
<feature type="binding site" evidence="7 8">
    <location>
        <position position="104"/>
    </location>
    <ligand>
        <name>S-adenosyl-L-methionine</name>
        <dbReference type="ChEBI" id="CHEBI:59789"/>
    </ligand>
</feature>
<feature type="domain" description="Ribosomal RNA adenine methylase transferase N-terminal" evidence="9">
    <location>
        <begin position="17"/>
        <end position="187"/>
    </location>
</feature>
<evidence type="ECO:0000313" key="11">
    <source>
        <dbReference type="Proteomes" id="UP000230228"/>
    </source>
</evidence>
<dbReference type="GO" id="GO:0003723">
    <property type="term" value="F:RNA binding"/>
    <property type="evidence" value="ECO:0007669"/>
    <property type="project" value="UniProtKB-UniRule"/>
</dbReference>
<dbReference type="AlphaFoldDB" id="A0A2M8ERN8"/>
<dbReference type="InterPro" id="IPR011530">
    <property type="entry name" value="rRNA_adenine_dimethylase"/>
</dbReference>
<feature type="binding site" evidence="7 8">
    <location>
        <position position="12"/>
    </location>
    <ligand>
        <name>S-adenosyl-L-methionine</name>
        <dbReference type="ChEBI" id="CHEBI:59789"/>
    </ligand>
</feature>
<feature type="binding site" evidence="7 8">
    <location>
        <position position="37"/>
    </location>
    <ligand>
        <name>S-adenosyl-L-methionine</name>
        <dbReference type="ChEBI" id="CHEBI:59789"/>
    </ligand>
</feature>
<evidence type="ECO:0000313" key="10">
    <source>
        <dbReference type="EMBL" id="PJC25377.1"/>
    </source>
</evidence>
<keyword evidence="3 7" id="KW-0489">Methyltransferase</keyword>